<name>A0A2T7PX91_POMCA</name>
<comment type="caution">
    <text evidence="2">The sequence shown here is derived from an EMBL/GenBank/DDBJ whole genome shotgun (WGS) entry which is preliminary data.</text>
</comment>
<dbReference type="EMBL" id="PZQS01000001">
    <property type="protein sequence ID" value="PVD38051.1"/>
    <property type="molecule type" value="Genomic_DNA"/>
</dbReference>
<evidence type="ECO:0000256" key="1">
    <source>
        <dbReference type="SAM" id="MobiDB-lite"/>
    </source>
</evidence>
<reference evidence="2 3" key="1">
    <citation type="submission" date="2018-04" db="EMBL/GenBank/DDBJ databases">
        <title>The genome of golden apple snail Pomacea canaliculata provides insight into stress tolerance and invasive adaptation.</title>
        <authorList>
            <person name="Liu C."/>
            <person name="Liu B."/>
            <person name="Ren Y."/>
            <person name="Zhang Y."/>
            <person name="Wang H."/>
            <person name="Li S."/>
            <person name="Jiang F."/>
            <person name="Yin L."/>
            <person name="Zhang G."/>
            <person name="Qian W."/>
            <person name="Fan W."/>
        </authorList>
    </citation>
    <scope>NUCLEOTIDE SEQUENCE [LARGE SCALE GENOMIC DNA]</scope>
    <source>
        <strain evidence="2">SZHN2017</strain>
        <tissue evidence="2">Muscle</tissue>
    </source>
</reference>
<organism evidence="2 3">
    <name type="scientific">Pomacea canaliculata</name>
    <name type="common">Golden apple snail</name>
    <dbReference type="NCBI Taxonomy" id="400727"/>
    <lineage>
        <taxon>Eukaryota</taxon>
        <taxon>Metazoa</taxon>
        <taxon>Spiralia</taxon>
        <taxon>Lophotrochozoa</taxon>
        <taxon>Mollusca</taxon>
        <taxon>Gastropoda</taxon>
        <taxon>Caenogastropoda</taxon>
        <taxon>Architaenioglossa</taxon>
        <taxon>Ampullarioidea</taxon>
        <taxon>Ampullariidae</taxon>
        <taxon>Pomacea</taxon>
    </lineage>
</organism>
<protein>
    <submittedName>
        <fullName evidence="2">Uncharacterized protein</fullName>
    </submittedName>
</protein>
<gene>
    <name evidence="2" type="ORF">C0Q70_00661</name>
</gene>
<feature type="compositionally biased region" description="Basic and acidic residues" evidence="1">
    <location>
        <begin position="35"/>
        <end position="46"/>
    </location>
</feature>
<keyword evidence="3" id="KW-1185">Reference proteome</keyword>
<dbReference type="Proteomes" id="UP000245119">
    <property type="component" value="Linkage Group LG1"/>
</dbReference>
<accession>A0A2T7PX91</accession>
<proteinExistence type="predicted"/>
<evidence type="ECO:0000313" key="3">
    <source>
        <dbReference type="Proteomes" id="UP000245119"/>
    </source>
</evidence>
<evidence type="ECO:0000313" key="2">
    <source>
        <dbReference type="EMBL" id="PVD38051.1"/>
    </source>
</evidence>
<feature type="region of interest" description="Disordered" evidence="1">
    <location>
        <begin position="27"/>
        <end position="69"/>
    </location>
</feature>
<sequence>MGCDDGEEEGRAVYRALHSYSVDGAGLEGLGGPADGEHHGIKAPTERKKKTPKASGQLTVIQTGADGVR</sequence>
<dbReference type="AlphaFoldDB" id="A0A2T7PX91"/>